<protein>
    <submittedName>
        <fullName evidence="1">Uncharacterized protein</fullName>
    </submittedName>
</protein>
<keyword evidence="2" id="KW-1185">Reference proteome</keyword>
<organism evidence="1 2">
    <name type="scientific">Persea americana</name>
    <name type="common">Avocado</name>
    <dbReference type="NCBI Taxonomy" id="3435"/>
    <lineage>
        <taxon>Eukaryota</taxon>
        <taxon>Viridiplantae</taxon>
        <taxon>Streptophyta</taxon>
        <taxon>Embryophyta</taxon>
        <taxon>Tracheophyta</taxon>
        <taxon>Spermatophyta</taxon>
        <taxon>Magnoliopsida</taxon>
        <taxon>Magnoliidae</taxon>
        <taxon>Laurales</taxon>
        <taxon>Lauraceae</taxon>
        <taxon>Persea</taxon>
    </lineage>
</organism>
<accession>A0ACC2L0K2</accession>
<proteinExistence type="predicted"/>
<evidence type="ECO:0000313" key="1">
    <source>
        <dbReference type="EMBL" id="KAJ8626810.1"/>
    </source>
</evidence>
<comment type="caution">
    <text evidence="1">The sequence shown here is derived from an EMBL/GenBank/DDBJ whole genome shotgun (WGS) entry which is preliminary data.</text>
</comment>
<reference evidence="1 2" key="1">
    <citation type="journal article" date="2022" name="Hortic Res">
        <title>A haplotype resolved chromosomal level avocado genome allows analysis of novel avocado genes.</title>
        <authorList>
            <person name="Nath O."/>
            <person name="Fletcher S.J."/>
            <person name="Hayward A."/>
            <person name="Shaw L.M."/>
            <person name="Masouleh A.K."/>
            <person name="Furtado A."/>
            <person name="Henry R.J."/>
            <person name="Mitter N."/>
        </authorList>
    </citation>
    <scope>NUCLEOTIDE SEQUENCE [LARGE SCALE GENOMIC DNA]</scope>
    <source>
        <strain evidence="2">cv. Hass</strain>
    </source>
</reference>
<gene>
    <name evidence="1" type="ORF">MRB53_020117</name>
</gene>
<dbReference type="Proteomes" id="UP001234297">
    <property type="component" value="Chromosome 6"/>
</dbReference>
<name>A0ACC2L0K2_PERAE</name>
<dbReference type="EMBL" id="CM056814">
    <property type="protein sequence ID" value="KAJ8626810.1"/>
    <property type="molecule type" value="Genomic_DNA"/>
</dbReference>
<sequence>MPTYIPPHLQDKEKKIMASVPSQGWEPAIEDGPEIDGDLLMALLDESQVQEAEDERLGCVIQSLEAEIDHNSVRGSGGLAEPEYHEDQEHWMDHVLGTIGLDDGQINDPFDWVDMDMVTNSHCVDMGNWYVETCGDDVEMGEFVYGGDYSTFCSGDYSSIEHGYSYSPLWQETFDSRMM</sequence>
<evidence type="ECO:0000313" key="2">
    <source>
        <dbReference type="Proteomes" id="UP001234297"/>
    </source>
</evidence>